<dbReference type="AlphaFoldDB" id="A0A7Z0ILG4"/>
<reference evidence="4 5" key="1">
    <citation type="submission" date="2020-07" db="EMBL/GenBank/DDBJ databases">
        <title>Sequencing the genomes of 1000 actinobacteria strains.</title>
        <authorList>
            <person name="Klenk H.-P."/>
        </authorList>
    </citation>
    <scope>NUCLEOTIDE SEQUENCE [LARGE SCALE GENOMIC DNA]</scope>
    <source>
        <strain evidence="4 5">DSM 103164</strain>
    </source>
</reference>
<accession>A0A7Z0ILG4</accession>
<evidence type="ECO:0000313" key="4">
    <source>
        <dbReference type="EMBL" id="NYI71568.1"/>
    </source>
</evidence>
<comment type="caution">
    <text evidence="4">The sequence shown here is derived from an EMBL/GenBank/DDBJ whole genome shotgun (WGS) entry which is preliminary data.</text>
</comment>
<dbReference type="PROSITE" id="PS51318">
    <property type="entry name" value="TAT"/>
    <property type="match status" value="1"/>
</dbReference>
<dbReference type="RefSeq" id="WP_179445376.1">
    <property type="nucleotide sequence ID" value="NZ_JACBZS010000001.1"/>
</dbReference>
<gene>
    <name evidence="4" type="ORF">GGQ54_002128</name>
</gene>
<dbReference type="GO" id="GO:0046677">
    <property type="term" value="P:response to antibiotic"/>
    <property type="evidence" value="ECO:0007669"/>
    <property type="project" value="InterPro"/>
</dbReference>
<keyword evidence="5" id="KW-1185">Reference proteome</keyword>
<dbReference type="InterPro" id="IPR000871">
    <property type="entry name" value="Beta-lactam_class-A"/>
</dbReference>
<dbReference type="GO" id="GO:0030655">
    <property type="term" value="P:beta-lactam antibiotic catabolic process"/>
    <property type="evidence" value="ECO:0007669"/>
    <property type="project" value="InterPro"/>
</dbReference>
<dbReference type="InterPro" id="IPR012338">
    <property type="entry name" value="Beta-lactam/transpept-like"/>
</dbReference>
<dbReference type="PANTHER" id="PTHR35333">
    <property type="entry name" value="BETA-LACTAMASE"/>
    <property type="match status" value="1"/>
</dbReference>
<organism evidence="4 5">
    <name type="scientific">Naumannella cuiyingiana</name>
    <dbReference type="NCBI Taxonomy" id="1347891"/>
    <lineage>
        <taxon>Bacteria</taxon>
        <taxon>Bacillati</taxon>
        <taxon>Actinomycetota</taxon>
        <taxon>Actinomycetes</taxon>
        <taxon>Propionibacteriales</taxon>
        <taxon>Propionibacteriaceae</taxon>
        <taxon>Naumannella</taxon>
    </lineage>
</organism>
<dbReference type="PRINTS" id="PR00118">
    <property type="entry name" value="BLACTAMASEA"/>
</dbReference>
<protein>
    <recommendedName>
        <fullName evidence="1">Beta-lactamase</fullName>
    </recommendedName>
    <alternativeName>
        <fullName evidence="2">Penicillinase</fullName>
    </alternativeName>
</protein>
<dbReference type="GO" id="GO:0008800">
    <property type="term" value="F:beta-lactamase activity"/>
    <property type="evidence" value="ECO:0007669"/>
    <property type="project" value="InterPro"/>
</dbReference>
<dbReference type="Gene3D" id="3.40.710.10">
    <property type="entry name" value="DD-peptidase/beta-lactamase superfamily"/>
    <property type="match status" value="1"/>
</dbReference>
<name>A0A7Z0ILG4_9ACTN</name>
<dbReference type="EMBL" id="JACBZS010000001">
    <property type="protein sequence ID" value="NYI71568.1"/>
    <property type="molecule type" value="Genomic_DNA"/>
</dbReference>
<evidence type="ECO:0000259" key="3">
    <source>
        <dbReference type="Pfam" id="PF13354"/>
    </source>
</evidence>
<dbReference type="InterPro" id="IPR006311">
    <property type="entry name" value="TAT_signal"/>
</dbReference>
<feature type="domain" description="Beta-lactamase class A catalytic" evidence="3">
    <location>
        <begin position="59"/>
        <end position="283"/>
    </location>
</feature>
<dbReference type="Pfam" id="PF13354">
    <property type="entry name" value="Beta-lactamase2"/>
    <property type="match status" value="1"/>
</dbReference>
<dbReference type="NCBIfam" id="NF033103">
    <property type="entry name" value="bla_class_A"/>
    <property type="match status" value="1"/>
</dbReference>
<evidence type="ECO:0000256" key="2">
    <source>
        <dbReference type="ARBA" id="ARBA00030171"/>
    </source>
</evidence>
<evidence type="ECO:0000313" key="5">
    <source>
        <dbReference type="Proteomes" id="UP000527616"/>
    </source>
</evidence>
<sequence>MEPNETSPVRSTQIARRTVLAGAAAAAAAAAVGGAGAPAAVAAGSPIAELEGRYDRRIGLYAENLRTGRRIAHRPDERFAMCSTFKPFAVAAALDGRLVSPDPKFLQRRAYYPPSLVPDGLWAPRTREWLERGYAPTMAEICEACTRESDNGAANLLQQYIGGPGAVTRLYRDLGDRVSVLERWEPEMSDWDPSSIRDTSTPRAMGNNYRELLLGRTLRRRIRDQLTEWLLGNLTSDNTFRKELPVDWRLADKTGSGGDYATRNNIGIAWTGTGVPIVISAMTSSSDIDAETLDAPLVDIMRLVVRELG</sequence>
<dbReference type="PANTHER" id="PTHR35333:SF3">
    <property type="entry name" value="BETA-LACTAMASE-TYPE TRANSPEPTIDASE FOLD CONTAINING PROTEIN"/>
    <property type="match status" value="1"/>
</dbReference>
<keyword evidence="4" id="KW-0378">Hydrolase</keyword>
<dbReference type="SUPFAM" id="SSF56601">
    <property type="entry name" value="beta-lactamase/transpeptidase-like"/>
    <property type="match status" value="1"/>
</dbReference>
<dbReference type="Proteomes" id="UP000527616">
    <property type="component" value="Unassembled WGS sequence"/>
</dbReference>
<proteinExistence type="predicted"/>
<evidence type="ECO:0000256" key="1">
    <source>
        <dbReference type="ARBA" id="ARBA00018879"/>
    </source>
</evidence>
<dbReference type="InterPro" id="IPR045155">
    <property type="entry name" value="Beta-lactam_cat"/>
</dbReference>